<name>A0A5C6CG55_9BACT</name>
<dbReference type="Proteomes" id="UP000318437">
    <property type="component" value="Unassembled WGS sequence"/>
</dbReference>
<feature type="compositionally biased region" description="Basic and acidic residues" evidence="7">
    <location>
        <begin position="710"/>
        <end position="719"/>
    </location>
</feature>
<feature type="transmembrane region" description="Helical" evidence="8">
    <location>
        <begin position="102"/>
        <end position="128"/>
    </location>
</feature>
<evidence type="ECO:0000256" key="1">
    <source>
        <dbReference type="ARBA" id="ARBA00004651"/>
    </source>
</evidence>
<dbReference type="OrthoDB" id="9794512at2"/>
<dbReference type="EMBL" id="SJPS01000007">
    <property type="protein sequence ID" value="TWU22697.1"/>
    <property type="molecule type" value="Genomic_DNA"/>
</dbReference>
<keyword evidence="6" id="KW-0175">Coiled coil</keyword>
<feature type="transmembrane region" description="Helical" evidence="8">
    <location>
        <begin position="892"/>
        <end position="911"/>
    </location>
</feature>
<dbReference type="Pfam" id="PF23357">
    <property type="entry name" value="DUF7088"/>
    <property type="match status" value="1"/>
</dbReference>
<evidence type="ECO:0000256" key="8">
    <source>
        <dbReference type="SAM" id="Phobius"/>
    </source>
</evidence>
<evidence type="ECO:0000256" key="2">
    <source>
        <dbReference type="ARBA" id="ARBA00022475"/>
    </source>
</evidence>
<dbReference type="InterPro" id="IPR055396">
    <property type="entry name" value="DUF7088"/>
</dbReference>
<dbReference type="PANTHER" id="PTHR30294:SF29">
    <property type="entry name" value="MULTIDRUG ABC TRANSPORTER PERMEASE YBHS-RELATED"/>
    <property type="match status" value="1"/>
</dbReference>
<dbReference type="Pfam" id="PF09822">
    <property type="entry name" value="ABC_transp_aux"/>
    <property type="match status" value="1"/>
</dbReference>
<feature type="transmembrane region" description="Helical" evidence="8">
    <location>
        <begin position="58"/>
        <end position="76"/>
    </location>
</feature>
<reference evidence="12 13" key="1">
    <citation type="submission" date="2019-02" db="EMBL/GenBank/DDBJ databases">
        <title>Deep-cultivation of Planctomycetes and their phenomic and genomic characterization uncovers novel biology.</title>
        <authorList>
            <person name="Wiegand S."/>
            <person name="Jogler M."/>
            <person name="Boedeker C."/>
            <person name="Pinto D."/>
            <person name="Vollmers J."/>
            <person name="Rivas-Marin E."/>
            <person name="Kohn T."/>
            <person name="Peeters S.H."/>
            <person name="Heuer A."/>
            <person name="Rast P."/>
            <person name="Oberbeckmann S."/>
            <person name="Bunk B."/>
            <person name="Jeske O."/>
            <person name="Meyerdierks A."/>
            <person name="Storesund J.E."/>
            <person name="Kallscheuer N."/>
            <person name="Luecker S."/>
            <person name="Lage O.M."/>
            <person name="Pohl T."/>
            <person name="Merkel B.J."/>
            <person name="Hornburger P."/>
            <person name="Mueller R.-W."/>
            <person name="Bruemmer F."/>
            <person name="Labrenz M."/>
            <person name="Spormann A.M."/>
            <person name="Op Den Camp H."/>
            <person name="Overmann J."/>
            <person name="Amann R."/>
            <person name="Jetten M.S.M."/>
            <person name="Mascher T."/>
            <person name="Medema M.H."/>
            <person name="Devos D.P."/>
            <person name="Kaster A.-K."/>
            <person name="Ovreas L."/>
            <person name="Rohde M."/>
            <person name="Galperin M.Y."/>
            <person name="Jogler C."/>
        </authorList>
    </citation>
    <scope>NUCLEOTIDE SEQUENCE [LARGE SCALE GENOMIC DNA]</scope>
    <source>
        <strain evidence="12 13">Pla144</strain>
    </source>
</reference>
<feature type="transmembrane region" description="Helical" evidence="8">
    <location>
        <begin position="167"/>
        <end position="188"/>
    </location>
</feature>
<feature type="transmembrane region" description="Helical" evidence="8">
    <location>
        <begin position="140"/>
        <end position="160"/>
    </location>
</feature>
<keyword evidence="3 8" id="KW-0812">Transmembrane</keyword>
<keyword evidence="5 8" id="KW-0472">Membrane</keyword>
<evidence type="ECO:0000259" key="9">
    <source>
        <dbReference type="Pfam" id="PF09822"/>
    </source>
</evidence>
<feature type="coiled-coil region" evidence="6">
    <location>
        <begin position="803"/>
        <end position="830"/>
    </location>
</feature>
<protein>
    <submittedName>
        <fullName evidence="12">ABC-type uncharacterized transport system</fullName>
    </submittedName>
</protein>
<keyword evidence="4 8" id="KW-1133">Transmembrane helix</keyword>
<dbReference type="GO" id="GO:0005886">
    <property type="term" value="C:plasma membrane"/>
    <property type="evidence" value="ECO:0007669"/>
    <property type="project" value="UniProtKB-SubCell"/>
</dbReference>
<gene>
    <name evidence="12" type="ORF">Pla144_41570</name>
</gene>
<evidence type="ECO:0000256" key="7">
    <source>
        <dbReference type="SAM" id="MobiDB-lite"/>
    </source>
</evidence>
<dbReference type="Pfam" id="PF12698">
    <property type="entry name" value="ABC2_membrane_3"/>
    <property type="match status" value="1"/>
</dbReference>
<feature type="domain" description="ABC-type uncharacterised transport system" evidence="9">
    <location>
        <begin position="431"/>
        <end position="741"/>
    </location>
</feature>
<organism evidence="12 13">
    <name type="scientific">Bythopirellula polymerisocia</name>
    <dbReference type="NCBI Taxonomy" id="2528003"/>
    <lineage>
        <taxon>Bacteria</taxon>
        <taxon>Pseudomonadati</taxon>
        <taxon>Planctomycetota</taxon>
        <taxon>Planctomycetia</taxon>
        <taxon>Pirellulales</taxon>
        <taxon>Lacipirellulaceae</taxon>
        <taxon>Bythopirellula</taxon>
    </lineage>
</organism>
<evidence type="ECO:0000256" key="5">
    <source>
        <dbReference type="ARBA" id="ARBA00023136"/>
    </source>
</evidence>
<dbReference type="AlphaFoldDB" id="A0A5C6CG55"/>
<keyword evidence="2" id="KW-1003">Cell membrane</keyword>
<dbReference type="GO" id="GO:0140359">
    <property type="term" value="F:ABC-type transporter activity"/>
    <property type="evidence" value="ECO:0007669"/>
    <property type="project" value="InterPro"/>
</dbReference>
<dbReference type="InterPro" id="IPR013525">
    <property type="entry name" value="ABC2_TM"/>
</dbReference>
<feature type="transmembrane region" description="Helical" evidence="8">
    <location>
        <begin position="213"/>
        <end position="234"/>
    </location>
</feature>
<evidence type="ECO:0000256" key="3">
    <source>
        <dbReference type="ARBA" id="ARBA00022692"/>
    </source>
</evidence>
<dbReference type="InterPro" id="IPR019196">
    <property type="entry name" value="ABC_transp_unknown"/>
</dbReference>
<dbReference type="PANTHER" id="PTHR30294">
    <property type="entry name" value="MEMBRANE COMPONENT OF ABC TRANSPORTER YHHJ-RELATED"/>
    <property type="match status" value="1"/>
</dbReference>
<feature type="domain" description="ABC-2 type transporter transmembrane" evidence="10">
    <location>
        <begin position="54"/>
        <end position="200"/>
    </location>
</feature>
<comment type="subcellular location">
    <subcellularLocation>
        <location evidence="1">Cell membrane</location>
        <topology evidence="1">Multi-pass membrane protein</topology>
    </subcellularLocation>
</comment>
<evidence type="ECO:0000256" key="4">
    <source>
        <dbReference type="ARBA" id="ARBA00022989"/>
    </source>
</evidence>
<accession>A0A5C6CG55</accession>
<feature type="region of interest" description="Disordered" evidence="7">
    <location>
        <begin position="689"/>
        <end position="719"/>
    </location>
</feature>
<feature type="transmembrane region" description="Helical" evidence="8">
    <location>
        <begin position="255"/>
        <end position="273"/>
    </location>
</feature>
<comment type="caution">
    <text evidence="12">The sequence shown here is derived from an EMBL/GenBank/DDBJ whole genome shotgun (WGS) entry which is preliminary data.</text>
</comment>
<feature type="transmembrane region" description="Helical" evidence="8">
    <location>
        <begin position="21"/>
        <end position="38"/>
    </location>
</feature>
<evidence type="ECO:0000256" key="6">
    <source>
        <dbReference type="SAM" id="Coils"/>
    </source>
</evidence>
<evidence type="ECO:0000259" key="11">
    <source>
        <dbReference type="Pfam" id="PF23357"/>
    </source>
</evidence>
<dbReference type="InterPro" id="IPR051449">
    <property type="entry name" value="ABC-2_transporter_component"/>
</dbReference>
<dbReference type="RefSeq" id="WP_146452452.1">
    <property type="nucleotide sequence ID" value="NZ_SJPS01000007.1"/>
</dbReference>
<sequence>MNFNVMKSIFKRDFVSYFSNPTGYAFICVFVVLSSLATFWPPEFFSSNLANLDQLSRWLPFIMLVFIPAITMSIWAEERRQGTDELLLTSPASDFDVVLGKYLAGVAIFTVSLLFSAFSIFLVFKWGLGDPDGGLFISTYVGYWFIGLAMIAIGMVASFLTQNLTVGFILGTLFNMPLALFGVADWFIKDPAVAQTVRQWGALERFKDFERGVISFGGATYFVMLAVVMIYISMVLIGRRHWSSQEDGNSLIGHYAIRAIALLAIAIGVTQLANNRNFLRADISSAQLSSLSPDTIELLKRIKNDSSANTIHIDAYVSPQVPAEYTSTKLNFLTTLAELEALSGDKVQVNIHEIENYGPEAVLAEQTYGITPHDVVITSGRERSQESFFLGAAVTSGLGKVVIPFIDKGIPVEYELVRSIATVTQEKTLKVGIVDTGIPFLNPGADRQREWPLITELRKQYDVDDRAIDLAQPLKGNYDVLLVIQPSMLGPEEMDHLVDAVRSGIPTAILEDPHPHFFPQDIAGTAEPRQQPGMAMFGGGGGPIPKGDIEQLWRILGVNVEPMEVVWQDYAPDQTVRAYADPQWIFIDMGNGAQEPFNPENIISSGLNQLLLIYPGHITKAEGSKLNFEQLAVTGSGNAGTVDALAVRRQGQNSQVFSRQLTKNSYIMAAHISGKLTDDDLELAGIAAPKEDPKADESPDGEAASAAVEDNPKDDIDTTEVKERTINSVVVTDIDWMIPDFFFIRQSGGAEILPATQNVTFILNIIDALAGDDRFIGIRKKTREHRTLAKVDEATQKYRDESLKEQEDFVKEIQTEIEEAQKRFEENVAAVEKMEGLSDIARQQRLEAVRLREQERLEKQMQSIESRRSRKIKQISYATEQEVRGVQDRYKLYAILIPPIPPLLVALYVFFRRRGAEQEGIAKTRLR</sequence>
<evidence type="ECO:0000313" key="13">
    <source>
        <dbReference type="Proteomes" id="UP000318437"/>
    </source>
</evidence>
<evidence type="ECO:0000313" key="12">
    <source>
        <dbReference type="EMBL" id="TWU22697.1"/>
    </source>
</evidence>
<proteinExistence type="predicted"/>
<evidence type="ECO:0000259" key="10">
    <source>
        <dbReference type="Pfam" id="PF12698"/>
    </source>
</evidence>
<feature type="domain" description="DUF7088" evidence="11">
    <location>
        <begin position="287"/>
        <end position="395"/>
    </location>
</feature>
<keyword evidence="13" id="KW-1185">Reference proteome</keyword>